<feature type="transmembrane region" description="Helical" evidence="8">
    <location>
        <begin position="93"/>
        <end position="112"/>
    </location>
</feature>
<dbReference type="Proteomes" id="UP001214603">
    <property type="component" value="Chromosome 2"/>
</dbReference>
<keyword evidence="10" id="KW-1185">Reference proteome</keyword>
<dbReference type="Pfam" id="PF06432">
    <property type="entry name" value="GPI2"/>
    <property type="match status" value="1"/>
</dbReference>
<dbReference type="GO" id="GO:0000506">
    <property type="term" value="C:glycosylphosphatidylinositol-N-acetylglucosaminyltransferase (GPI-GnT) complex"/>
    <property type="evidence" value="ECO:0007669"/>
    <property type="project" value="TreeGrafter"/>
</dbReference>
<keyword evidence="9" id="KW-0645">Protease</keyword>
<evidence type="ECO:0000256" key="4">
    <source>
        <dbReference type="ARBA" id="ARBA00022502"/>
    </source>
</evidence>
<dbReference type="AlphaFoldDB" id="A0AAF0IRK6"/>
<dbReference type="PANTHER" id="PTHR12982">
    <property type="entry name" value="PHOSPHATIDYLINOSITOL GLYCAN, CLASS C"/>
    <property type="match status" value="1"/>
</dbReference>
<evidence type="ECO:0000313" key="10">
    <source>
        <dbReference type="Proteomes" id="UP001214603"/>
    </source>
</evidence>
<dbReference type="GO" id="GO:0006506">
    <property type="term" value="P:GPI anchor biosynthetic process"/>
    <property type="evidence" value="ECO:0007669"/>
    <property type="project" value="UniProtKB-KW"/>
</dbReference>
<dbReference type="EC" id="3.4.11.19" evidence="9"/>
<protein>
    <submittedName>
        <fullName evidence="9">D-stereospecific aminopeptidase</fullName>
        <ecNumber evidence="9">3.4.11.19</ecNumber>
    </submittedName>
</protein>
<evidence type="ECO:0000256" key="6">
    <source>
        <dbReference type="ARBA" id="ARBA00022989"/>
    </source>
</evidence>
<name>A0AAF0IRK6_9BASI</name>
<evidence type="ECO:0000256" key="7">
    <source>
        <dbReference type="ARBA" id="ARBA00023136"/>
    </source>
</evidence>
<comment type="pathway">
    <text evidence="2">Glycolipid biosynthesis; glycosylphosphatidylinositol-anchor biosynthesis.</text>
</comment>
<feature type="transmembrane region" description="Helical" evidence="8">
    <location>
        <begin position="209"/>
        <end position="226"/>
    </location>
</feature>
<accession>A0AAF0IRK6</accession>
<keyword evidence="5 8" id="KW-0812">Transmembrane</keyword>
<keyword evidence="9" id="KW-0031">Aminopeptidase</keyword>
<dbReference type="EMBL" id="CP119935">
    <property type="protein sequence ID" value="WFD02537.1"/>
    <property type="molecule type" value="Genomic_DNA"/>
</dbReference>
<keyword evidence="9" id="KW-0378">Hydrolase</keyword>
<gene>
    <name evidence="9" type="primary">GPI2</name>
    <name evidence="9" type="ORF">MOBT1_001221</name>
</gene>
<dbReference type="PIRSF" id="PIRSF016104">
    <property type="entry name" value="GPI2"/>
    <property type="match status" value="1"/>
</dbReference>
<dbReference type="GO" id="GO:0004177">
    <property type="term" value="F:aminopeptidase activity"/>
    <property type="evidence" value="ECO:0007669"/>
    <property type="project" value="UniProtKB-KW"/>
</dbReference>
<keyword evidence="6 8" id="KW-1133">Transmembrane helix</keyword>
<evidence type="ECO:0000256" key="8">
    <source>
        <dbReference type="SAM" id="Phobius"/>
    </source>
</evidence>
<sequence length="320" mass="34170">MTCGARRASPARGERAAAAAAAAPWEKVLWRQQPYSDNYVDASFLSQLRTNATAEFPRFATIALSSLAIVQQVSAVALFAALFVHVYVGTLRAATLVTTSLGVTVVLGCLGLPGRASVHQPSLLLSLPSLAVLGLTLHALTPVLRTLSEATTSDSIWAFSAVLFGGHLALADYSMQPTAPLLLSSTLSLNLAMCASVVLSSRLAGDGEVFALLLTALQLFAIFPLLRQRVYLTFGWMRRAGAGIPRAVVPLTAVLVGASGVALYPLNRFVALVLLPGALLFFTVLCPWWMRRAQRWKHELRGPWDEAVLAPAIRGGAARR</sequence>
<reference evidence="9" key="1">
    <citation type="submission" date="2023-03" db="EMBL/GenBank/DDBJ databases">
        <title>Mating type loci evolution in Malassezia.</title>
        <authorList>
            <person name="Coelho M.A."/>
        </authorList>
    </citation>
    <scope>NUCLEOTIDE SEQUENCE</scope>
    <source>
        <strain evidence="9">CBS 7876</strain>
    </source>
</reference>
<feature type="transmembrane region" description="Helical" evidence="8">
    <location>
        <begin position="156"/>
        <end position="174"/>
    </location>
</feature>
<organism evidence="9 10">
    <name type="scientific">Malassezia obtusa</name>
    <dbReference type="NCBI Taxonomy" id="76774"/>
    <lineage>
        <taxon>Eukaryota</taxon>
        <taxon>Fungi</taxon>
        <taxon>Dikarya</taxon>
        <taxon>Basidiomycota</taxon>
        <taxon>Ustilaginomycotina</taxon>
        <taxon>Malasseziomycetes</taxon>
        <taxon>Malasseziales</taxon>
        <taxon>Malasseziaceae</taxon>
        <taxon>Malassezia</taxon>
    </lineage>
</organism>
<dbReference type="PANTHER" id="PTHR12982:SF0">
    <property type="entry name" value="PHOSPHATIDYLINOSITOL N-ACETYLGLUCOSAMINYLTRANSFERASE SUBUNIT C"/>
    <property type="match status" value="1"/>
</dbReference>
<evidence type="ECO:0000256" key="2">
    <source>
        <dbReference type="ARBA" id="ARBA00004687"/>
    </source>
</evidence>
<evidence type="ECO:0000313" key="9">
    <source>
        <dbReference type="EMBL" id="WFD02537.1"/>
    </source>
</evidence>
<keyword evidence="7 8" id="KW-0472">Membrane</keyword>
<feature type="transmembrane region" description="Helical" evidence="8">
    <location>
        <begin position="124"/>
        <end position="144"/>
    </location>
</feature>
<dbReference type="InterPro" id="IPR009450">
    <property type="entry name" value="Plno_GlcNAc_GPI2"/>
</dbReference>
<feature type="transmembrane region" description="Helical" evidence="8">
    <location>
        <begin position="59"/>
        <end position="87"/>
    </location>
</feature>
<evidence type="ECO:0000256" key="3">
    <source>
        <dbReference type="ARBA" id="ARBA00008321"/>
    </source>
</evidence>
<comment type="subcellular location">
    <subcellularLocation>
        <location evidence="1">Membrane</location>
        <topology evidence="1">Multi-pass membrane protein</topology>
    </subcellularLocation>
</comment>
<proteinExistence type="inferred from homology"/>
<feature type="transmembrane region" description="Helical" evidence="8">
    <location>
        <begin position="270"/>
        <end position="290"/>
    </location>
</feature>
<feature type="transmembrane region" description="Helical" evidence="8">
    <location>
        <begin position="247"/>
        <end position="264"/>
    </location>
</feature>
<feature type="transmembrane region" description="Helical" evidence="8">
    <location>
        <begin position="181"/>
        <end position="203"/>
    </location>
</feature>
<evidence type="ECO:0000256" key="1">
    <source>
        <dbReference type="ARBA" id="ARBA00004141"/>
    </source>
</evidence>
<evidence type="ECO:0000256" key="5">
    <source>
        <dbReference type="ARBA" id="ARBA00022692"/>
    </source>
</evidence>
<comment type="similarity">
    <text evidence="3">Belongs to the PIGC family.</text>
</comment>
<keyword evidence="4" id="KW-0337">GPI-anchor biosynthesis</keyword>